<dbReference type="GO" id="GO:0003677">
    <property type="term" value="F:DNA binding"/>
    <property type="evidence" value="ECO:0007669"/>
    <property type="project" value="UniProtKB-KW"/>
</dbReference>
<dbReference type="Pfam" id="PF01381">
    <property type="entry name" value="HTH_3"/>
    <property type="match status" value="1"/>
</dbReference>
<dbReference type="RefSeq" id="WP_002850680.1">
    <property type="nucleotide sequence ID" value="NZ_ADKM02000091.1"/>
</dbReference>
<keyword evidence="1 3" id="KW-0238">DNA-binding</keyword>
<evidence type="ECO:0000259" key="2">
    <source>
        <dbReference type="PROSITE" id="PS50943"/>
    </source>
</evidence>
<dbReference type="PANTHER" id="PTHR46797:SF1">
    <property type="entry name" value="METHYLPHOSPHONATE SYNTHASE"/>
    <property type="match status" value="1"/>
</dbReference>
<dbReference type="EMBL" id="ADKM02000091">
    <property type="protein sequence ID" value="EGC02678.1"/>
    <property type="molecule type" value="Genomic_DNA"/>
</dbReference>
<comment type="caution">
    <text evidence="3">The sequence shown here is derived from an EMBL/GenBank/DDBJ whole genome shotgun (WGS) entry which is preliminary data.</text>
</comment>
<dbReference type="CDD" id="cd00093">
    <property type="entry name" value="HTH_XRE"/>
    <property type="match status" value="1"/>
</dbReference>
<protein>
    <submittedName>
        <fullName evidence="3">DNA-binding helix-turn-helix protein</fullName>
    </submittedName>
</protein>
<dbReference type="GO" id="GO:0003700">
    <property type="term" value="F:DNA-binding transcription factor activity"/>
    <property type="evidence" value="ECO:0007669"/>
    <property type="project" value="TreeGrafter"/>
</dbReference>
<dbReference type="InterPro" id="IPR010982">
    <property type="entry name" value="Lambda_DNA-bd_dom_sf"/>
</dbReference>
<dbReference type="InterPro" id="IPR050807">
    <property type="entry name" value="TransReg_Diox_bact_type"/>
</dbReference>
<dbReference type="eggNOG" id="COG1396">
    <property type="taxonomic scope" value="Bacteria"/>
</dbReference>
<evidence type="ECO:0000313" key="3">
    <source>
        <dbReference type="EMBL" id="EGC02678.1"/>
    </source>
</evidence>
<name>E9SDR0_RUMAL</name>
<dbReference type="InterPro" id="IPR001387">
    <property type="entry name" value="Cro/C1-type_HTH"/>
</dbReference>
<proteinExistence type="predicted"/>
<feature type="domain" description="HTH cro/C1-type" evidence="2">
    <location>
        <begin position="12"/>
        <end position="66"/>
    </location>
</feature>
<dbReference type="PANTHER" id="PTHR46797">
    <property type="entry name" value="HTH-TYPE TRANSCRIPTIONAL REGULATOR"/>
    <property type="match status" value="1"/>
</dbReference>
<reference evidence="3 4" key="1">
    <citation type="submission" date="2011-02" db="EMBL/GenBank/DDBJ databases">
        <authorList>
            <person name="Nelson K.E."/>
            <person name="Sutton G."/>
            <person name="Torralba M."/>
            <person name="Durkin S."/>
            <person name="Harkins D."/>
            <person name="Montgomery R."/>
            <person name="Ziemer C."/>
            <person name="Klaassens E."/>
            <person name="Ocuiv P."/>
            <person name="Morrison M."/>
        </authorList>
    </citation>
    <scope>NUCLEOTIDE SEQUENCE [LARGE SCALE GENOMIC DNA]</scope>
    <source>
        <strain evidence="3 4">8</strain>
    </source>
</reference>
<dbReference type="SMART" id="SM00530">
    <property type="entry name" value="HTH_XRE"/>
    <property type="match status" value="1"/>
</dbReference>
<dbReference type="PROSITE" id="PS50943">
    <property type="entry name" value="HTH_CROC1"/>
    <property type="match status" value="1"/>
</dbReference>
<gene>
    <name evidence="3" type="ORF">CUS_7259</name>
</gene>
<dbReference type="OrthoDB" id="9814553at2"/>
<dbReference type="SUPFAM" id="SSF47413">
    <property type="entry name" value="lambda repressor-like DNA-binding domains"/>
    <property type="match status" value="1"/>
</dbReference>
<dbReference type="Proteomes" id="UP000004259">
    <property type="component" value="Unassembled WGS sequence"/>
</dbReference>
<evidence type="ECO:0000313" key="4">
    <source>
        <dbReference type="Proteomes" id="UP000004259"/>
    </source>
</evidence>
<dbReference type="STRING" id="246199.CUS_7259"/>
<dbReference type="Gene3D" id="1.10.260.40">
    <property type="entry name" value="lambda repressor-like DNA-binding domains"/>
    <property type="match status" value="1"/>
</dbReference>
<dbReference type="AlphaFoldDB" id="E9SDR0"/>
<organism evidence="3 4">
    <name type="scientific">Ruminococcus albus 8</name>
    <dbReference type="NCBI Taxonomy" id="246199"/>
    <lineage>
        <taxon>Bacteria</taxon>
        <taxon>Bacillati</taxon>
        <taxon>Bacillota</taxon>
        <taxon>Clostridia</taxon>
        <taxon>Eubacteriales</taxon>
        <taxon>Oscillospiraceae</taxon>
        <taxon>Ruminococcus</taxon>
    </lineage>
</organism>
<keyword evidence="4" id="KW-1185">Reference proteome</keyword>
<dbReference type="GO" id="GO:0005829">
    <property type="term" value="C:cytosol"/>
    <property type="evidence" value="ECO:0007669"/>
    <property type="project" value="TreeGrafter"/>
</dbReference>
<accession>E9SDR0</accession>
<sequence length="126" mass="14583">MIINAKLIGKRIKEVRTARKMPQMLLAEKCDISDSYLSYIECGRKTPSLEVIIRIARELDTTVDSLLEGNQNTDTGTYEKEISEMMNDCSPYEKRVLYEMLHSMKVTIRQNRTLIESEIKTSIKAY</sequence>
<evidence type="ECO:0000256" key="1">
    <source>
        <dbReference type="ARBA" id="ARBA00023125"/>
    </source>
</evidence>